<sequence>MATDLDFKSHRILDVIQMIEDYRLDIRTVTMGISLIGCTRPTMEATAQAVYDRVTERAAQLVPVCEGIERELGIPIVNKRISVSPISLVAAGVEGNPVEIARALDRAAAQLGINFVGGYSALVEKGATEADSRLIRSIPEALASTSNVCGSVNVATSRAGINMDAVAVMGRVIKEAAELTADESSIACAKLVVFANAVGDNPFMAGAFHGIEEPDTVVSVGVSGPGVVDNAIGSLEGASLNEVAEEIKKAAFKITRAGQLVGNMASERLGVPFGIVDLSLAPTAEMGDSVAHILEHMGLDQVGTHGTTAALALLNDAVKKGGMMACSRVGGLSGSFIPVSEDQGMIDAVRAGSITMDKLEAMTSICSVGFDMIAIPGDTSAELIAGMIADEAAIGVMNHKTTAARLIPVPGTKPGDEVNFGGLLGYAPVIPVTAVGNDAFIRRGGFIPAPVHGFRN</sequence>
<dbReference type="KEGG" id="cgv:CGLAU_06570"/>
<dbReference type="PANTHER" id="PTHR37560:SF1">
    <property type="entry name" value="UPF0210 PROTEIN MJ1665"/>
    <property type="match status" value="1"/>
</dbReference>
<dbReference type="InterPro" id="IPR007841">
    <property type="entry name" value="UPF0210"/>
</dbReference>
<keyword evidence="3" id="KW-1185">Reference proteome</keyword>
<comment type="similarity">
    <text evidence="1">Belongs to the UPF0210 family.</text>
</comment>
<protein>
    <recommendedName>
        <fullName evidence="1">UPF0210 protein CGLAU_06570</fullName>
    </recommendedName>
</protein>
<dbReference type="OrthoDB" id="9763001at2"/>
<evidence type="ECO:0000256" key="1">
    <source>
        <dbReference type="HAMAP-Rule" id="MF_01221"/>
    </source>
</evidence>
<dbReference type="AlphaFoldDB" id="A0A1Q2HWN7"/>
<reference evidence="2 3" key="1">
    <citation type="submission" date="2016-12" db="EMBL/GenBank/DDBJ databases">
        <authorList>
            <person name="Song W.-J."/>
            <person name="Kurnit D.M."/>
        </authorList>
    </citation>
    <scope>NUCLEOTIDE SEQUENCE [LARGE SCALE GENOMIC DNA]</scope>
    <source>
        <strain evidence="2 3">DSM 30827</strain>
    </source>
</reference>
<gene>
    <name evidence="2" type="ORF">CGLAU_06570</name>
</gene>
<dbReference type="EMBL" id="CP019688">
    <property type="protein sequence ID" value="AQQ15276.1"/>
    <property type="molecule type" value="Genomic_DNA"/>
</dbReference>
<dbReference type="Pfam" id="PF05167">
    <property type="entry name" value="DUF711"/>
    <property type="match status" value="1"/>
</dbReference>
<name>A0A1Q2HWN7_9CORY</name>
<dbReference type="HAMAP" id="MF_01221">
    <property type="entry name" value="UPF0210"/>
    <property type="match status" value="1"/>
</dbReference>
<comment type="subunit">
    <text evidence="1">Homodimer.</text>
</comment>
<evidence type="ECO:0000313" key="2">
    <source>
        <dbReference type="EMBL" id="AQQ15276.1"/>
    </source>
</evidence>
<dbReference type="Proteomes" id="UP000217209">
    <property type="component" value="Chromosome"/>
</dbReference>
<dbReference type="NCBIfam" id="NF003700">
    <property type="entry name" value="PRK05313.1"/>
    <property type="match status" value="1"/>
</dbReference>
<proteinExistence type="inferred from homology"/>
<dbReference type="CDD" id="cd08025">
    <property type="entry name" value="RNR_PFL_like_DUF711"/>
    <property type="match status" value="1"/>
</dbReference>
<evidence type="ECO:0000313" key="3">
    <source>
        <dbReference type="Proteomes" id="UP000217209"/>
    </source>
</evidence>
<accession>A0A1Q2HWN7</accession>
<dbReference type="Gene3D" id="3.20.70.20">
    <property type="match status" value="1"/>
</dbReference>
<dbReference type="SUPFAM" id="SSF51998">
    <property type="entry name" value="PFL-like glycyl radical enzymes"/>
    <property type="match status" value="1"/>
</dbReference>
<dbReference type="RefSeq" id="WP_095659989.1">
    <property type="nucleotide sequence ID" value="NZ_CP019688.1"/>
</dbReference>
<organism evidence="2 3">
    <name type="scientific">Corynebacterium glaucum</name>
    <dbReference type="NCBI Taxonomy" id="187491"/>
    <lineage>
        <taxon>Bacteria</taxon>
        <taxon>Bacillati</taxon>
        <taxon>Actinomycetota</taxon>
        <taxon>Actinomycetes</taxon>
        <taxon>Mycobacteriales</taxon>
        <taxon>Corynebacteriaceae</taxon>
        <taxon>Corynebacterium</taxon>
    </lineage>
</organism>
<dbReference type="PANTHER" id="PTHR37560">
    <property type="entry name" value="UPF0210 PROTEIN SPR0218"/>
    <property type="match status" value="1"/>
</dbReference>